<dbReference type="GO" id="GO:0009252">
    <property type="term" value="P:peptidoglycan biosynthetic process"/>
    <property type="evidence" value="ECO:0007669"/>
    <property type="project" value="UniProtKB-UniRule"/>
</dbReference>
<reference evidence="7" key="1">
    <citation type="submission" date="2020-10" db="EMBL/GenBank/DDBJ databases">
        <title>Ca. Dormibacterota MAGs.</title>
        <authorList>
            <person name="Montgomery K."/>
        </authorList>
    </citation>
    <scope>NUCLEOTIDE SEQUENCE [LARGE SCALE GENOMIC DNA]</scope>
    <source>
        <strain evidence="7">SC8812_S17_10</strain>
    </source>
</reference>
<dbReference type="GO" id="GO:0071555">
    <property type="term" value="P:cell wall organization"/>
    <property type="evidence" value="ECO:0007669"/>
    <property type="project" value="UniProtKB-KW"/>
</dbReference>
<evidence type="ECO:0000256" key="3">
    <source>
        <dbReference type="ARBA" id="ARBA00022840"/>
    </source>
</evidence>
<sequence>MRRAVAVLAGKATGRLSRLSGRYGGTTFPGDVARAIDPRVLRRLAADLSEGAVLITGTNGKTTTARLVTNLLEGLPSRVVANRTGSNLIFGATAAAVARAGLDGRLRADWGVFEIDEAVLPLAVEEIRPRAVLVNNLFRDQLDRYGELELLARTIHRALEALPEDGRAVLNADDPRVGELGQSLAHKPLWYGIEDTRVSVDELPHAADARTCPRCGQSLSFSAVFVGHDGHYRCPRGDFERPAPEVAGTEIRLDGLDRIGLCAGGTRLEVPLGGLYNAYNLLGAFAVGRSLGLDPQYMATRLATAAPAFGRQERFERDGKRFTIMLAKNPTGFNQILLESERLAGARHFLLGLNDRIADGRDVSWIWDVDFEVLAGRAELVVPSGTRAYDMALRLKYAGVSAAVPPQPDLGRAIDQLIESVPPGGSGHVLCTYTAMLELRALLVRRGWLRPYWAT</sequence>
<accession>A0A934K4W3</accession>
<dbReference type="Pfam" id="PF08353">
    <property type="entry name" value="MurT_C"/>
    <property type="match status" value="1"/>
</dbReference>
<gene>
    <name evidence="4" type="primary">murT</name>
    <name evidence="7" type="ORF">JF922_04820</name>
</gene>
<evidence type="ECO:0000313" key="8">
    <source>
        <dbReference type="Proteomes" id="UP000612893"/>
    </source>
</evidence>
<dbReference type="InterPro" id="IPR043703">
    <property type="entry name" value="Lipid_II_synth_MurT"/>
</dbReference>
<comment type="similarity">
    <text evidence="4">Belongs to the MurCDEF family. MurT subfamily.</text>
</comment>
<dbReference type="EC" id="6.3.5.13" evidence="4"/>
<evidence type="ECO:0000256" key="2">
    <source>
        <dbReference type="ARBA" id="ARBA00022741"/>
    </source>
</evidence>
<evidence type="ECO:0000259" key="6">
    <source>
        <dbReference type="Pfam" id="PF08353"/>
    </source>
</evidence>
<dbReference type="EMBL" id="JAEKNR010000059">
    <property type="protein sequence ID" value="MBJ7597392.1"/>
    <property type="molecule type" value="Genomic_DNA"/>
</dbReference>
<dbReference type="InterPro" id="IPR013221">
    <property type="entry name" value="Mur_ligase_cen"/>
</dbReference>
<keyword evidence="3 4" id="KW-0067">ATP-binding</keyword>
<dbReference type="PANTHER" id="PTHR23135:SF7">
    <property type="entry name" value="LIPID II ISOGLUTAMINYL SYNTHASE (GLUTAMINE-HYDROLYZING) SUBUNIT MURT"/>
    <property type="match status" value="1"/>
</dbReference>
<dbReference type="PROSITE" id="PS01011">
    <property type="entry name" value="FOLYLPOLYGLU_SYNT_1"/>
    <property type="match status" value="1"/>
</dbReference>
<comment type="catalytic activity">
    <reaction evidence="4">
        <text>beta-D-GlcNAc-(1-&gt;4)-Mur2Ac(oyl-L-Ala-gamma-D-Glu-L-Lys-D-Ala-D-Ala)-di-trans,octa-cis-undecaprenyl diphosphate + ATP = beta-D-GlcNAc-(1-&gt;4)-Mur2Ac(oyl-L-Ala-gamma-D-O-P-Glu-L-Lys-D-Ala-D-Ala)-di-trans,octa-cis-undecaprenyl diphosphate + ADP</text>
        <dbReference type="Rhea" id="RHEA:59488"/>
        <dbReference type="ChEBI" id="CHEBI:30616"/>
        <dbReference type="ChEBI" id="CHEBI:60033"/>
        <dbReference type="ChEBI" id="CHEBI:143132"/>
        <dbReference type="ChEBI" id="CHEBI:456216"/>
    </reaction>
</comment>
<dbReference type="InterPro" id="IPR036565">
    <property type="entry name" value="Mur-like_cat_sf"/>
</dbReference>
<dbReference type="GO" id="GO:0046872">
    <property type="term" value="F:metal ion binding"/>
    <property type="evidence" value="ECO:0007669"/>
    <property type="project" value="UniProtKB-KW"/>
</dbReference>
<keyword evidence="4" id="KW-0573">Peptidoglycan synthesis</keyword>
<name>A0A934K4W3_9BACT</name>
<dbReference type="GO" id="GO:0005524">
    <property type="term" value="F:ATP binding"/>
    <property type="evidence" value="ECO:0007669"/>
    <property type="project" value="UniProtKB-UniRule"/>
</dbReference>
<feature type="domain" description="Mur ligase central" evidence="5">
    <location>
        <begin position="55"/>
        <end position="196"/>
    </location>
</feature>
<dbReference type="InterPro" id="IPR018109">
    <property type="entry name" value="Folylpolyglutamate_synth_CS"/>
</dbReference>
<keyword evidence="4" id="KW-0133">Cell shape</keyword>
<keyword evidence="4" id="KW-0479">Metal-binding</keyword>
<comment type="caution">
    <text evidence="7">The sequence shown here is derived from an EMBL/GenBank/DDBJ whole genome shotgun (WGS) entry which is preliminary data.</text>
</comment>
<dbReference type="HAMAP" id="MF_02214">
    <property type="entry name" value="Lipid_II_synth_MurT"/>
    <property type="match status" value="1"/>
</dbReference>
<keyword evidence="1 4" id="KW-0436">Ligase</keyword>
<evidence type="ECO:0000256" key="1">
    <source>
        <dbReference type="ARBA" id="ARBA00022598"/>
    </source>
</evidence>
<proteinExistence type="inferred from homology"/>
<comment type="pathway">
    <text evidence="4">Cell wall biogenesis; peptidoglycan biosynthesis.</text>
</comment>
<dbReference type="Gene3D" id="3.40.1190.10">
    <property type="entry name" value="Mur-like, catalytic domain"/>
    <property type="match status" value="1"/>
</dbReference>
<dbReference type="GO" id="GO:0004326">
    <property type="term" value="F:tetrahydrofolylpolyglutamate synthase activity"/>
    <property type="evidence" value="ECO:0007669"/>
    <property type="project" value="InterPro"/>
</dbReference>
<comment type="subunit">
    <text evidence="4">Forms a heterodimer with GatD.</text>
</comment>
<protein>
    <recommendedName>
        <fullName evidence="4">Lipid II isoglutaminyl synthase (glutamine-hydrolyzing) subunit MurT</fullName>
        <ecNumber evidence="4">6.3.5.13</ecNumber>
    </recommendedName>
</protein>
<evidence type="ECO:0000313" key="7">
    <source>
        <dbReference type="EMBL" id="MBJ7597392.1"/>
    </source>
</evidence>
<comment type="caution">
    <text evidence="4">Lacks conserved residue(s) required for the propagation of feature annotation.</text>
</comment>
<dbReference type="RefSeq" id="WP_338199572.1">
    <property type="nucleotide sequence ID" value="NZ_JAEKNR010000059.1"/>
</dbReference>
<dbReference type="GO" id="GO:0008360">
    <property type="term" value="P:regulation of cell shape"/>
    <property type="evidence" value="ECO:0007669"/>
    <property type="project" value="UniProtKB-KW"/>
</dbReference>
<keyword evidence="2 4" id="KW-0547">Nucleotide-binding</keyword>
<feature type="active site" evidence="4">
    <location>
        <position position="362"/>
    </location>
</feature>
<evidence type="ECO:0000256" key="4">
    <source>
        <dbReference type="HAMAP-Rule" id="MF_02214"/>
    </source>
</evidence>
<dbReference type="Pfam" id="PF08245">
    <property type="entry name" value="Mur_ligase_M"/>
    <property type="match status" value="1"/>
</dbReference>
<dbReference type="SUPFAM" id="SSF53623">
    <property type="entry name" value="MurD-like peptide ligases, catalytic domain"/>
    <property type="match status" value="1"/>
</dbReference>
<dbReference type="InterPro" id="IPR013564">
    <property type="entry name" value="MurT_C"/>
</dbReference>
<dbReference type="Proteomes" id="UP000612893">
    <property type="component" value="Unassembled WGS sequence"/>
</dbReference>
<keyword evidence="8" id="KW-1185">Reference proteome</keyword>
<feature type="domain" description="Lipid II isoglutaminyl synthase (glutamine-hydrolyzing) subunit MurT C-terminal" evidence="6">
    <location>
        <begin position="326"/>
        <end position="436"/>
    </location>
</feature>
<comment type="catalytic activity">
    <reaction evidence="4">
        <text>beta-D-GlcNAc-(1-&gt;4)-Mur2Ac(oyl-L-Ala-gamma-D-Glu-L-Lys-D-Ala-D-Ala)-di-trans,octa-cis-undecaprenyl diphosphate + L-glutamine + ATP + H2O = beta-D-GlcNAc-(1-&gt;4)-Mur2Ac(oyl-L-Ala-D-isoglutaminyl-L-Lys-D-Ala-D-Ala)-di-trans,octa-cis-undecaprenyl diphosphate + L-glutamate + ADP + phosphate + H(+)</text>
        <dbReference type="Rhea" id="RHEA:57928"/>
        <dbReference type="ChEBI" id="CHEBI:15377"/>
        <dbReference type="ChEBI" id="CHEBI:15378"/>
        <dbReference type="ChEBI" id="CHEBI:29985"/>
        <dbReference type="ChEBI" id="CHEBI:30616"/>
        <dbReference type="ChEBI" id="CHEBI:43474"/>
        <dbReference type="ChEBI" id="CHEBI:58359"/>
        <dbReference type="ChEBI" id="CHEBI:60033"/>
        <dbReference type="ChEBI" id="CHEBI:62233"/>
        <dbReference type="ChEBI" id="CHEBI:456216"/>
        <dbReference type="EC" id="6.3.5.13"/>
    </reaction>
</comment>
<dbReference type="AlphaFoldDB" id="A0A934K4W3"/>
<evidence type="ECO:0000259" key="5">
    <source>
        <dbReference type="Pfam" id="PF08245"/>
    </source>
</evidence>
<keyword evidence="4" id="KW-0961">Cell wall biogenesis/degradation</keyword>
<organism evidence="7 8">
    <name type="scientific">Candidatus Nephthysia bennettiae</name>
    <dbReference type="NCBI Taxonomy" id="3127016"/>
    <lineage>
        <taxon>Bacteria</taxon>
        <taxon>Bacillati</taxon>
        <taxon>Candidatus Dormiibacterota</taxon>
        <taxon>Candidatus Dormibacteria</taxon>
        <taxon>Candidatus Dormibacterales</taxon>
        <taxon>Candidatus Dormibacteraceae</taxon>
        <taxon>Candidatus Nephthysia</taxon>
    </lineage>
</organism>
<dbReference type="PANTHER" id="PTHR23135">
    <property type="entry name" value="MUR LIGASE FAMILY MEMBER"/>
    <property type="match status" value="1"/>
</dbReference>
<dbReference type="GO" id="GO:0140282">
    <property type="term" value="F:carbon-nitrogen ligase activity on lipid II"/>
    <property type="evidence" value="ECO:0007669"/>
    <property type="project" value="UniProtKB-UniRule"/>
</dbReference>
<comment type="function">
    <text evidence="4">The lipid II isoglutaminyl synthase complex catalyzes the formation of alpha-D-isoglutamine in the cell wall lipid II stem peptide. The MurT subunit catalyzes the ATP-dependent amidation of D-glutamate residue of lipid II, converting it to an isoglutamine residue.</text>
</comment>
<comment type="catalytic activity">
    <reaction evidence="4">
        <text>beta-D-GlcNAc-(1-&gt;4)-Mur2Ac(oyl-L-Ala-gamma-D-O-P-Glu-L-Lys-D-Ala-D-Ala)-di-trans,octa-cis-undecaprenyl diphosphate + NH4(+) = beta-D-GlcNAc-(1-&gt;4)-Mur2Ac(oyl-L-Ala-D-isoglutaminyl-L-Lys-D-Ala-D-Ala)-di-trans,octa-cis-undecaprenyl diphosphate + phosphate + H(+)</text>
        <dbReference type="Rhea" id="RHEA:57932"/>
        <dbReference type="ChEBI" id="CHEBI:15378"/>
        <dbReference type="ChEBI" id="CHEBI:28938"/>
        <dbReference type="ChEBI" id="CHEBI:43474"/>
        <dbReference type="ChEBI" id="CHEBI:62233"/>
        <dbReference type="ChEBI" id="CHEBI:143132"/>
    </reaction>
</comment>